<name>A0A2P2N9D7_RHIMU</name>
<reference evidence="2" key="1">
    <citation type="submission" date="2018-02" db="EMBL/GenBank/DDBJ databases">
        <title>Rhizophora mucronata_Transcriptome.</title>
        <authorList>
            <person name="Meera S.P."/>
            <person name="Sreeshan A."/>
            <person name="Augustine A."/>
        </authorList>
    </citation>
    <scope>NUCLEOTIDE SEQUENCE</scope>
    <source>
        <tissue evidence="2">Leaf</tissue>
    </source>
</reference>
<feature type="region of interest" description="Disordered" evidence="1">
    <location>
        <begin position="1"/>
        <end position="22"/>
    </location>
</feature>
<sequence length="22" mass="2589">MQNPVRRDYAKLNSTKPITQNN</sequence>
<dbReference type="EMBL" id="GGEC01058598">
    <property type="protein sequence ID" value="MBX39082.1"/>
    <property type="molecule type" value="Transcribed_RNA"/>
</dbReference>
<feature type="compositionally biased region" description="Polar residues" evidence="1">
    <location>
        <begin position="12"/>
        <end position="22"/>
    </location>
</feature>
<accession>A0A2P2N9D7</accession>
<proteinExistence type="predicted"/>
<dbReference type="AlphaFoldDB" id="A0A2P2N9D7"/>
<feature type="compositionally biased region" description="Basic and acidic residues" evidence="1">
    <location>
        <begin position="1"/>
        <end position="10"/>
    </location>
</feature>
<organism evidence="2">
    <name type="scientific">Rhizophora mucronata</name>
    <name type="common">Asiatic mangrove</name>
    <dbReference type="NCBI Taxonomy" id="61149"/>
    <lineage>
        <taxon>Eukaryota</taxon>
        <taxon>Viridiplantae</taxon>
        <taxon>Streptophyta</taxon>
        <taxon>Embryophyta</taxon>
        <taxon>Tracheophyta</taxon>
        <taxon>Spermatophyta</taxon>
        <taxon>Magnoliopsida</taxon>
        <taxon>eudicotyledons</taxon>
        <taxon>Gunneridae</taxon>
        <taxon>Pentapetalae</taxon>
        <taxon>rosids</taxon>
        <taxon>fabids</taxon>
        <taxon>Malpighiales</taxon>
        <taxon>Rhizophoraceae</taxon>
        <taxon>Rhizophora</taxon>
    </lineage>
</organism>
<evidence type="ECO:0000256" key="1">
    <source>
        <dbReference type="SAM" id="MobiDB-lite"/>
    </source>
</evidence>
<evidence type="ECO:0000313" key="2">
    <source>
        <dbReference type="EMBL" id="MBX39082.1"/>
    </source>
</evidence>
<protein>
    <submittedName>
        <fullName evidence="2">Uncharacterized protein</fullName>
    </submittedName>
</protein>